<accession>A0A1G2MT79</accession>
<evidence type="ECO:0000313" key="2">
    <source>
        <dbReference type="EMBL" id="OHA27063.1"/>
    </source>
</evidence>
<keyword evidence="1" id="KW-0472">Membrane</keyword>
<sequence>MILISFLTIVFLSVVAMLHMPDGDMSGDCPFSALGDSLCPQDAVTVALHHISAYQSFFNVPVGSGQTALIISLLLATYAMLVIGIRSPLRGPPATVRLVYGSPPVNSYERKITRWLSLFENSPSTY</sequence>
<name>A0A1G2MT79_9BACT</name>
<evidence type="ECO:0000313" key="3">
    <source>
        <dbReference type="Proteomes" id="UP000177565"/>
    </source>
</evidence>
<keyword evidence="1" id="KW-0812">Transmembrane</keyword>
<dbReference type="AlphaFoldDB" id="A0A1G2MT79"/>
<reference evidence="2 3" key="1">
    <citation type="journal article" date="2016" name="Nat. Commun.">
        <title>Thousands of microbial genomes shed light on interconnected biogeochemical processes in an aquifer system.</title>
        <authorList>
            <person name="Anantharaman K."/>
            <person name="Brown C.T."/>
            <person name="Hug L.A."/>
            <person name="Sharon I."/>
            <person name="Castelle C.J."/>
            <person name="Probst A.J."/>
            <person name="Thomas B.C."/>
            <person name="Singh A."/>
            <person name="Wilkins M.J."/>
            <person name="Karaoz U."/>
            <person name="Brodie E.L."/>
            <person name="Williams K.H."/>
            <person name="Hubbard S.S."/>
            <person name="Banfield J.F."/>
        </authorList>
    </citation>
    <scope>NUCLEOTIDE SEQUENCE [LARGE SCALE GENOMIC DNA]</scope>
</reference>
<dbReference type="STRING" id="1802312.A3C06_01015"/>
<keyword evidence="1" id="KW-1133">Transmembrane helix</keyword>
<protein>
    <submittedName>
        <fullName evidence="2">Uncharacterized protein</fullName>
    </submittedName>
</protein>
<comment type="caution">
    <text evidence="2">The sequence shown here is derived from an EMBL/GenBank/DDBJ whole genome shotgun (WGS) entry which is preliminary data.</text>
</comment>
<dbReference type="EMBL" id="MHRQ01000012">
    <property type="protein sequence ID" value="OHA27063.1"/>
    <property type="molecule type" value="Genomic_DNA"/>
</dbReference>
<proteinExistence type="predicted"/>
<organism evidence="2 3">
    <name type="scientific">Candidatus Taylorbacteria bacterium RIFCSPHIGHO2_02_FULL_46_13</name>
    <dbReference type="NCBI Taxonomy" id="1802312"/>
    <lineage>
        <taxon>Bacteria</taxon>
        <taxon>Candidatus Tayloriibacteriota</taxon>
    </lineage>
</organism>
<gene>
    <name evidence="2" type="ORF">A3C06_01015</name>
</gene>
<evidence type="ECO:0000256" key="1">
    <source>
        <dbReference type="SAM" id="Phobius"/>
    </source>
</evidence>
<dbReference type="Proteomes" id="UP000177565">
    <property type="component" value="Unassembled WGS sequence"/>
</dbReference>
<feature type="transmembrane region" description="Helical" evidence="1">
    <location>
        <begin position="67"/>
        <end position="85"/>
    </location>
</feature>